<keyword evidence="8" id="KW-1185">Reference proteome</keyword>
<feature type="signal peptide" evidence="5">
    <location>
        <begin position="1"/>
        <end position="25"/>
    </location>
</feature>
<dbReference type="FunFam" id="2.60.40.420:FF:000003">
    <property type="entry name" value="Blue copper"/>
    <property type="match status" value="1"/>
</dbReference>
<dbReference type="Proteomes" id="UP000825729">
    <property type="component" value="Unassembled WGS sequence"/>
</dbReference>
<dbReference type="CDD" id="cd04216">
    <property type="entry name" value="Phytocyanin"/>
    <property type="match status" value="1"/>
</dbReference>
<keyword evidence="3" id="KW-0325">Glycoprotein</keyword>
<dbReference type="PANTHER" id="PTHR33021">
    <property type="entry name" value="BLUE COPPER PROTEIN"/>
    <property type="match status" value="1"/>
</dbReference>
<dbReference type="InterPro" id="IPR003245">
    <property type="entry name" value="Phytocyanin_dom"/>
</dbReference>
<evidence type="ECO:0000256" key="1">
    <source>
        <dbReference type="ARBA" id="ARBA00022723"/>
    </source>
</evidence>
<dbReference type="PROSITE" id="PS00196">
    <property type="entry name" value="COPPER_BLUE"/>
    <property type="match status" value="1"/>
</dbReference>
<dbReference type="InterPro" id="IPR039391">
    <property type="entry name" value="Phytocyanin-like"/>
</dbReference>
<dbReference type="Pfam" id="PF02298">
    <property type="entry name" value="Cu_bind_like"/>
    <property type="match status" value="1"/>
</dbReference>
<protein>
    <recommendedName>
        <fullName evidence="6">Phytocyanin domain-containing protein</fullName>
    </recommendedName>
</protein>
<keyword evidence="2" id="KW-0186">Copper</keyword>
<dbReference type="SUPFAM" id="SSF49503">
    <property type="entry name" value="Cupredoxins"/>
    <property type="match status" value="1"/>
</dbReference>
<dbReference type="InterPro" id="IPR028871">
    <property type="entry name" value="BlueCu_1_BS"/>
</dbReference>
<comment type="caution">
    <text evidence="7">The sequence shown here is derived from an EMBL/GenBank/DDBJ whole genome shotgun (WGS) entry which is preliminary data.</text>
</comment>
<feature type="chain" id="PRO_5043316683" description="Phytocyanin domain-containing protein" evidence="5">
    <location>
        <begin position="26"/>
        <end position="215"/>
    </location>
</feature>
<dbReference type="GO" id="GO:0005886">
    <property type="term" value="C:plasma membrane"/>
    <property type="evidence" value="ECO:0007669"/>
    <property type="project" value="TreeGrafter"/>
</dbReference>
<evidence type="ECO:0000313" key="8">
    <source>
        <dbReference type="Proteomes" id="UP000825729"/>
    </source>
</evidence>
<evidence type="ECO:0000256" key="5">
    <source>
        <dbReference type="SAM" id="SignalP"/>
    </source>
</evidence>
<gene>
    <name evidence="7" type="ORF">H6P81_010690</name>
</gene>
<feature type="domain" description="Phytocyanin" evidence="6">
    <location>
        <begin position="26"/>
        <end position="125"/>
    </location>
</feature>
<sequence>MAEAMAAIMGATALLVLSLLVCASATVHTVGDSNGWSPGVDYRTWAGDKTFAVDDTLVFNYGGGFHSVQEVSSTDYASCTTGNALTSDSSGSTSITLKTAGAHYFICGAPGHCNQGMKLAVTVGVAAGGGGSSSEGTAPPLPVGEGTAPPLPIGEVTDPPLPTTGETPRTRTFSTPNTPSLTSLDPNPQASSTAMTSPSAAAFVSAAAMFLFALP</sequence>
<organism evidence="7 8">
    <name type="scientific">Aristolochia fimbriata</name>
    <name type="common">White veined hardy Dutchman's pipe vine</name>
    <dbReference type="NCBI Taxonomy" id="158543"/>
    <lineage>
        <taxon>Eukaryota</taxon>
        <taxon>Viridiplantae</taxon>
        <taxon>Streptophyta</taxon>
        <taxon>Embryophyta</taxon>
        <taxon>Tracheophyta</taxon>
        <taxon>Spermatophyta</taxon>
        <taxon>Magnoliopsida</taxon>
        <taxon>Magnoliidae</taxon>
        <taxon>Piperales</taxon>
        <taxon>Aristolochiaceae</taxon>
        <taxon>Aristolochia</taxon>
    </lineage>
</organism>
<evidence type="ECO:0000256" key="4">
    <source>
        <dbReference type="SAM" id="MobiDB-lite"/>
    </source>
</evidence>
<keyword evidence="5" id="KW-0732">Signal</keyword>
<feature type="region of interest" description="Disordered" evidence="4">
    <location>
        <begin position="128"/>
        <end position="194"/>
    </location>
</feature>
<dbReference type="InterPro" id="IPR008972">
    <property type="entry name" value="Cupredoxin"/>
</dbReference>
<dbReference type="GO" id="GO:0009055">
    <property type="term" value="F:electron transfer activity"/>
    <property type="evidence" value="ECO:0007669"/>
    <property type="project" value="InterPro"/>
</dbReference>
<dbReference type="PANTHER" id="PTHR33021:SF193">
    <property type="entry name" value="OS06G0218600 PROTEIN"/>
    <property type="match status" value="1"/>
</dbReference>
<reference evidence="7 8" key="1">
    <citation type="submission" date="2021-07" db="EMBL/GenBank/DDBJ databases">
        <title>The Aristolochia fimbriata genome: insights into angiosperm evolution, floral development and chemical biosynthesis.</title>
        <authorList>
            <person name="Jiao Y."/>
        </authorList>
    </citation>
    <scope>NUCLEOTIDE SEQUENCE [LARGE SCALE GENOMIC DNA]</scope>
    <source>
        <strain evidence="7">IBCAS-2021</strain>
        <tissue evidence="7">Leaf</tissue>
    </source>
</reference>
<evidence type="ECO:0000259" key="6">
    <source>
        <dbReference type="PROSITE" id="PS51485"/>
    </source>
</evidence>
<proteinExistence type="predicted"/>
<dbReference type="EMBL" id="JAINDJ010000004">
    <property type="protein sequence ID" value="KAG9450725.1"/>
    <property type="molecule type" value="Genomic_DNA"/>
</dbReference>
<dbReference type="PROSITE" id="PS51485">
    <property type="entry name" value="PHYTOCYANIN"/>
    <property type="match status" value="1"/>
</dbReference>
<dbReference type="Gene3D" id="2.60.40.420">
    <property type="entry name" value="Cupredoxins - blue copper proteins"/>
    <property type="match status" value="1"/>
</dbReference>
<evidence type="ECO:0000256" key="2">
    <source>
        <dbReference type="ARBA" id="ARBA00023008"/>
    </source>
</evidence>
<evidence type="ECO:0000313" key="7">
    <source>
        <dbReference type="EMBL" id="KAG9450725.1"/>
    </source>
</evidence>
<name>A0AAV7EPH8_ARIFI</name>
<dbReference type="GO" id="GO:0046872">
    <property type="term" value="F:metal ion binding"/>
    <property type="evidence" value="ECO:0007669"/>
    <property type="project" value="UniProtKB-KW"/>
</dbReference>
<feature type="compositionally biased region" description="Polar residues" evidence="4">
    <location>
        <begin position="164"/>
        <end position="189"/>
    </location>
</feature>
<evidence type="ECO:0000256" key="3">
    <source>
        <dbReference type="ARBA" id="ARBA00023180"/>
    </source>
</evidence>
<dbReference type="AlphaFoldDB" id="A0AAV7EPH8"/>
<keyword evidence="1" id="KW-0479">Metal-binding</keyword>
<accession>A0AAV7EPH8</accession>